<dbReference type="InterPro" id="IPR000276">
    <property type="entry name" value="GPCR_Rhodpsn"/>
</dbReference>
<dbReference type="GO" id="GO:0043005">
    <property type="term" value="C:neuron projection"/>
    <property type="evidence" value="ECO:0007669"/>
    <property type="project" value="TreeGrafter"/>
</dbReference>
<dbReference type="GO" id="GO:0071385">
    <property type="term" value="P:cellular response to glucocorticoid stimulus"/>
    <property type="evidence" value="ECO:0007669"/>
    <property type="project" value="TreeGrafter"/>
</dbReference>
<dbReference type="GO" id="GO:0005886">
    <property type="term" value="C:plasma membrane"/>
    <property type="evidence" value="ECO:0007669"/>
    <property type="project" value="UniProtKB-SubCell"/>
</dbReference>
<dbReference type="Pfam" id="PF00001">
    <property type="entry name" value="7tm_1"/>
    <property type="match status" value="1"/>
</dbReference>
<comment type="caution">
    <text evidence="22">The sequence shown here is derived from an EMBL/GenBank/DDBJ whole genome shotgun (WGS) entry which is preliminary data.</text>
</comment>
<keyword evidence="8 20" id="KW-1133">Transmembrane helix</keyword>
<dbReference type="PANTHER" id="PTHR24229:SF6">
    <property type="entry name" value="SOMATOSTATIN RECEPTOR TYPE 2"/>
    <property type="match status" value="1"/>
</dbReference>
<comment type="function">
    <text evidence="17">Receptor for somatostatin-14 and -28. This receptor is coupled via pertussis toxin sensitive G proteins to inhibition of adenylyl cyclase. In addition it stimulates phosphotyrosine phosphatase and PLC via pertussis toxin insensitive as well as sensitive G proteins. Inhibits calcium entry by suppressing voltage-dependent calcium channels. Acts as the functionally dominant somatostatin receptor in pancreatic alpha- and beta-cells where it mediates the inhibitory effect of somatostatin-14 on hormone secretion. Inhibits cell growth through enhancement of MAPK1 and MAPK2 phosphorylation and subsequent up-regulation of CDKN1B. Stimulates neuronal migration and axon outgrowth and may participate in neuron development and maturation during brain development. Mediates negative regulation of insulin receptor signaling through PTPN6. Inactivates SSTR3 receptor function following heterodimerization.</text>
</comment>
<evidence type="ECO:0000256" key="13">
    <source>
        <dbReference type="ARBA" id="ARBA00023170"/>
    </source>
</evidence>
<evidence type="ECO:0000256" key="15">
    <source>
        <dbReference type="ARBA" id="ARBA00023224"/>
    </source>
</evidence>
<keyword evidence="11" id="KW-0564">Palmitate</keyword>
<organism evidence="22 23">
    <name type="scientific">Coregonus suidteri</name>
    <dbReference type="NCBI Taxonomy" id="861788"/>
    <lineage>
        <taxon>Eukaryota</taxon>
        <taxon>Metazoa</taxon>
        <taxon>Chordata</taxon>
        <taxon>Craniata</taxon>
        <taxon>Vertebrata</taxon>
        <taxon>Euteleostomi</taxon>
        <taxon>Actinopterygii</taxon>
        <taxon>Neopterygii</taxon>
        <taxon>Teleostei</taxon>
        <taxon>Protacanthopterygii</taxon>
        <taxon>Salmoniformes</taxon>
        <taxon>Salmonidae</taxon>
        <taxon>Coregoninae</taxon>
        <taxon>Coregonus</taxon>
    </lineage>
</organism>
<evidence type="ECO:0000256" key="2">
    <source>
        <dbReference type="ARBA" id="ARBA00004651"/>
    </source>
</evidence>
<accession>A0AAN8QKE0</accession>
<evidence type="ECO:0000313" key="22">
    <source>
        <dbReference type="EMBL" id="KAK6301971.1"/>
    </source>
</evidence>
<evidence type="ECO:0000256" key="6">
    <source>
        <dbReference type="ARBA" id="ARBA00022553"/>
    </source>
</evidence>
<keyword evidence="9 19" id="KW-0297">G-protein coupled receptor</keyword>
<comment type="subcellular location">
    <subcellularLocation>
        <location evidence="2">Cell membrane</location>
        <topology evidence="2">Multi-pass membrane protein</topology>
    </subcellularLocation>
    <subcellularLocation>
        <location evidence="1">Cytoplasm</location>
    </subcellularLocation>
</comment>
<evidence type="ECO:0000256" key="20">
    <source>
        <dbReference type="SAM" id="Phobius"/>
    </source>
</evidence>
<dbReference type="PROSITE" id="PS00237">
    <property type="entry name" value="G_PROTEIN_RECEP_F1_1"/>
    <property type="match status" value="1"/>
</dbReference>
<dbReference type="PRINTS" id="PR00588">
    <property type="entry name" value="SOMATOSTTN2R"/>
</dbReference>
<dbReference type="EMBL" id="JAGTTL010000026">
    <property type="protein sequence ID" value="KAK6301971.1"/>
    <property type="molecule type" value="Genomic_DNA"/>
</dbReference>
<evidence type="ECO:0000259" key="21">
    <source>
        <dbReference type="PROSITE" id="PS50262"/>
    </source>
</evidence>
<comment type="similarity">
    <text evidence="19">Belongs to the G-protein coupled receptor 1 family.</text>
</comment>
<feature type="transmembrane region" description="Helical" evidence="20">
    <location>
        <begin position="216"/>
        <end position="241"/>
    </location>
</feature>
<protein>
    <recommendedName>
        <fullName evidence="3">Somatostatin receptor type 2</fullName>
    </recommendedName>
</protein>
<evidence type="ECO:0000256" key="10">
    <source>
        <dbReference type="ARBA" id="ARBA00023136"/>
    </source>
</evidence>
<feature type="transmembrane region" description="Helical" evidence="20">
    <location>
        <begin position="172"/>
        <end position="192"/>
    </location>
</feature>
<evidence type="ECO:0000256" key="12">
    <source>
        <dbReference type="ARBA" id="ARBA00023157"/>
    </source>
</evidence>
<evidence type="ECO:0000256" key="9">
    <source>
        <dbReference type="ARBA" id="ARBA00023040"/>
    </source>
</evidence>
<keyword evidence="15 19" id="KW-0807">Transducer</keyword>
<evidence type="ECO:0000256" key="18">
    <source>
        <dbReference type="ARBA" id="ARBA00025919"/>
    </source>
</evidence>
<proteinExistence type="inferred from homology"/>
<evidence type="ECO:0000256" key="1">
    <source>
        <dbReference type="ARBA" id="ARBA00004496"/>
    </source>
</evidence>
<dbReference type="CDD" id="cd15971">
    <property type="entry name" value="7tmA_SSTR2"/>
    <property type="match status" value="1"/>
</dbReference>
<keyword evidence="13 19" id="KW-0675">Receptor</keyword>
<name>A0AAN8QKE0_9TELE</name>
<feature type="domain" description="G-protein coupled receptors family 1 profile" evidence="21">
    <location>
        <begin position="68"/>
        <end position="320"/>
    </location>
</feature>
<evidence type="ECO:0000313" key="23">
    <source>
        <dbReference type="Proteomes" id="UP001356427"/>
    </source>
</evidence>
<dbReference type="Gene3D" id="1.20.1070.10">
    <property type="entry name" value="Rhodopsin 7-helix transmembrane proteins"/>
    <property type="match status" value="1"/>
</dbReference>
<dbReference type="FunFam" id="1.20.1070.10:FF:000039">
    <property type="entry name" value="somatostatin receptor type 2"/>
    <property type="match status" value="1"/>
</dbReference>
<keyword evidence="6" id="KW-0597">Phosphoprotein</keyword>
<reference evidence="22 23" key="1">
    <citation type="submission" date="2021-04" db="EMBL/GenBank/DDBJ databases">
        <authorList>
            <person name="De Guttry C."/>
            <person name="Zahm M."/>
            <person name="Klopp C."/>
            <person name="Cabau C."/>
            <person name="Louis A."/>
            <person name="Berthelot C."/>
            <person name="Parey E."/>
            <person name="Roest Crollius H."/>
            <person name="Montfort J."/>
            <person name="Robinson-Rechavi M."/>
            <person name="Bucao C."/>
            <person name="Bouchez O."/>
            <person name="Gislard M."/>
            <person name="Lluch J."/>
            <person name="Milhes M."/>
            <person name="Lampietro C."/>
            <person name="Lopez Roques C."/>
            <person name="Donnadieu C."/>
            <person name="Braasch I."/>
            <person name="Desvignes T."/>
            <person name="Postlethwait J."/>
            <person name="Bobe J."/>
            <person name="Wedekind C."/>
            <person name="Guiguen Y."/>
        </authorList>
    </citation>
    <scope>NUCLEOTIDE SEQUENCE [LARGE SCALE GENOMIC DNA]</scope>
    <source>
        <strain evidence="22">Cs_M1</strain>
        <tissue evidence="22">Blood</tissue>
    </source>
</reference>
<comment type="subunit">
    <text evidence="18">Homodimer and heterodimer with SSTR3 and SSTR5. Heterodimerization with SSTR3 inactivates SSTR3 receptor function. Heterodimerization with SSTR5 is enhanced by agonist stimulation of SSTR2 and increases SSTR2 cell growth inhibition activity. Following agonist stimulation, homodimers dissociate into monomers which is required for receptor internalization. Interacts with beta-arrestin; this interaction is necessary for receptor internalization and is destabilized by heterodimerization with SSTR5 which results in increased recycling of SSTR2 to the cell surface. Interacts (via C-terminus) with SHANK1 (via PDZ domain).</text>
</comment>
<evidence type="ECO:0000256" key="11">
    <source>
        <dbReference type="ARBA" id="ARBA00023139"/>
    </source>
</evidence>
<evidence type="ECO:0000256" key="19">
    <source>
        <dbReference type="RuleBase" id="RU000688"/>
    </source>
</evidence>
<keyword evidence="7 19" id="KW-0812">Transmembrane</keyword>
<keyword evidence="23" id="KW-1185">Reference proteome</keyword>
<dbReference type="SUPFAM" id="SSF81321">
    <property type="entry name" value="Family A G protein-coupled receptor-like"/>
    <property type="match status" value="1"/>
</dbReference>
<dbReference type="PROSITE" id="PS50262">
    <property type="entry name" value="G_PROTEIN_RECEP_F1_2"/>
    <property type="match status" value="1"/>
</dbReference>
<evidence type="ECO:0000256" key="5">
    <source>
        <dbReference type="ARBA" id="ARBA00022490"/>
    </source>
</evidence>
<dbReference type="GO" id="GO:0004994">
    <property type="term" value="F:somatostatin receptor activity"/>
    <property type="evidence" value="ECO:0007669"/>
    <property type="project" value="InterPro"/>
</dbReference>
<keyword evidence="5" id="KW-0963">Cytoplasm</keyword>
<keyword evidence="4" id="KW-1003">Cell membrane</keyword>
<keyword evidence="10 20" id="KW-0472">Membrane</keyword>
<feature type="transmembrane region" description="Helical" evidence="20">
    <location>
        <begin position="262"/>
        <end position="282"/>
    </location>
</feature>
<dbReference type="AlphaFoldDB" id="A0AAN8QKE0"/>
<keyword evidence="16" id="KW-0449">Lipoprotein</keyword>
<dbReference type="PRINTS" id="PR00246">
    <property type="entry name" value="SOMATOSTATNR"/>
</dbReference>
<dbReference type="PRINTS" id="PR00237">
    <property type="entry name" value="GPCRRHODOPSN"/>
</dbReference>
<feature type="transmembrane region" description="Helical" evidence="20">
    <location>
        <begin position="56"/>
        <end position="77"/>
    </location>
</feature>
<evidence type="ECO:0000256" key="8">
    <source>
        <dbReference type="ARBA" id="ARBA00022989"/>
    </source>
</evidence>
<evidence type="ECO:0000256" key="7">
    <source>
        <dbReference type="ARBA" id="ARBA00022692"/>
    </source>
</evidence>
<dbReference type="GO" id="GO:0071392">
    <property type="term" value="P:cellular response to estradiol stimulus"/>
    <property type="evidence" value="ECO:0007669"/>
    <property type="project" value="TreeGrafter"/>
</dbReference>
<keyword evidence="14" id="KW-0325">Glycoprotein</keyword>
<evidence type="ECO:0000256" key="16">
    <source>
        <dbReference type="ARBA" id="ARBA00023288"/>
    </source>
</evidence>
<feature type="transmembrane region" description="Helical" evidence="20">
    <location>
        <begin position="89"/>
        <end position="112"/>
    </location>
</feature>
<sequence>MDLWPLLPSSPNLSLPEPLYYDSYFPGNESDLRSRNDTPDKTQQLFDKTSSVVITFVYFMVCAVGLTGNTLVIYVILRYAKMKTVTNIYILNLAVADVLCMLSLPFIAMQLALVHWPFGAVLCRLVMTVDSLNQFTSIFCLTVMSIDRYLAVVHPIKSTKWRKPRVAKIINLTVWGVSLLVNLPIMIFSGLMPNKNQAWVCTIVWPEPQEAYQTAFMFYTFILGFFLPLTVICLCYLLIIVKVKSSGMRVGSTKHKRSERKVTRMVSIVVAMFVLCWLPFYVFNVTSVTGTIDTTPVLKSTFEFVVVLGYANSCANPILYAFLSDNFKKSFQNVLCLKKVVGLDEVERSDSRMDRTRMVKDVTAEKRTTPRCSTASCRPAYECLPECMDGPMPTTRVHVDELDGLVMLTSLFYKLLDCGPSTKGVYTVHYNRPAKIPSWKTDKKIELKKMKKMSFMFH</sequence>
<evidence type="ECO:0000256" key="14">
    <source>
        <dbReference type="ARBA" id="ARBA00023180"/>
    </source>
</evidence>
<keyword evidence="12" id="KW-1015">Disulfide bond</keyword>
<dbReference type="GO" id="GO:0042923">
    <property type="term" value="F:neuropeptide binding"/>
    <property type="evidence" value="ECO:0007669"/>
    <property type="project" value="TreeGrafter"/>
</dbReference>
<dbReference type="InterPro" id="IPR017452">
    <property type="entry name" value="GPCR_Rhodpsn_7TM"/>
</dbReference>
<feature type="transmembrane region" description="Helical" evidence="20">
    <location>
        <begin position="302"/>
        <end position="323"/>
    </location>
</feature>
<dbReference type="Proteomes" id="UP001356427">
    <property type="component" value="Unassembled WGS sequence"/>
</dbReference>
<feature type="transmembrane region" description="Helical" evidence="20">
    <location>
        <begin position="132"/>
        <end position="151"/>
    </location>
</feature>
<gene>
    <name evidence="22" type="ORF">J4Q44_G00280240</name>
</gene>
<evidence type="ECO:0000256" key="4">
    <source>
        <dbReference type="ARBA" id="ARBA00022475"/>
    </source>
</evidence>
<dbReference type="SMART" id="SM01381">
    <property type="entry name" value="7TM_GPCR_Srsx"/>
    <property type="match status" value="1"/>
</dbReference>
<dbReference type="PANTHER" id="PTHR24229">
    <property type="entry name" value="NEUROPEPTIDES RECEPTOR"/>
    <property type="match status" value="1"/>
</dbReference>
<dbReference type="InterPro" id="IPR000586">
    <property type="entry name" value="Somatstn_rcpt"/>
</dbReference>
<dbReference type="GO" id="GO:0005737">
    <property type="term" value="C:cytoplasm"/>
    <property type="evidence" value="ECO:0007669"/>
    <property type="project" value="UniProtKB-SubCell"/>
</dbReference>
<evidence type="ECO:0000256" key="3">
    <source>
        <dbReference type="ARBA" id="ARBA00018772"/>
    </source>
</evidence>
<evidence type="ECO:0000256" key="17">
    <source>
        <dbReference type="ARBA" id="ARBA00024823"/>
    </source>
</evidence>
<dbReference type="InterPro" id="IPR002074">
    <property type="entry name" value="Somatstn_rcpt_2"/>
</dbReference>